<evidence type="ECO:0000256" key="3">
    <source>
        <dbReference type="ARBA" id="ARBA00022960"/>
    </source>
</evidence>
<evidence type="ECO:0000256" key="6">
    <source>
        <dbReference type="SAM" id="Phobius"/>
    </source>
</evidence>
<sequence>MKTKTKIYILLGGIAVLVLLFSMRYIPTDKLVKNFTENTLVADIRQFLNLYNENKLLEERIASIEQLKIENQLVQSDNSELQKTKQAVERYKNYQPLVATVIYRDFSSENSQNWFNSLTLSAGENQGIKKNMPVISPEGLIGLIKTVHKDTAEVELITSNQKRSYIPATFKDDQSVFGMIESYDPENNLIKMTRIETNKEIKVGSIVTTSQKSTYFPANLEIGEVIEVKKDNYGLTNTASVKPAVHYYDINYVLVLQNPK</sequence>
<gene>
    <name evidence="8" type="ORF">J2S02_003773</name>
</gene>
<evidence type="ECO:0000259" key="7">
    <source>
        <dbReference type="Pfam" id="PF04085"/>
    </source>
</evidence>
<dbReference type="EMBL" id="JAUSTZ010000009">
    <property type="protein sequence ID" value="MDQ0227428.1"/>
    <property type="molecule type" value="Genomic_DNA"/>
</dbReference>
<organism evidence="8 9">
    <name type="scientific">Metabacillus niabensis</name>
    <dbReference type="NCBI Taxonomy" id="324854"/>
    <lineage>
        <taxon>Bacteria</taxon>
        <taxon>Bacillati</taxon>
        <taxon>Bacillota</taxon>
        <taxon>Bacilli</taxon>
        <taxon>Bacillales</taxon>
        <taxon>Bacillaceae</taxon>
        <taxon>Metabacillus</taxon>
    </lineage>
</organism>
<keyword evidence="5" id="KW-0175">Coiled coil</keyword>
<dbReference type="Proteomes" id="UP001232245">
    <property type="component" value="Unassembled WGS sequence"/>
</dbReference>
<dbReference type="Gene3D" id="2.40.10.350">
    <property type="entry name" value="Rod shape-determining protein MreC, domain 2"/>
    <property type="match status" value="1"/>
</dbReference>
<comment type="caution">
    <text evidence="8">The sequence shown here is derived from an EMBL/GenBank/DDBJ whole genome shotgun (WGS) entry which is preliminary data.</text>
</comment>
<evidence type="ECO:0000313" key="8">
    <source>
        <dbReference type="EMBL" id="MDQ0227428.1"/>
    </source>
</evidence>
<dbReference type="Gene3D" id="2.40.10.340">
    <property type="entry name" value="Rod shape-determining protein MreC, domain 1"/>
    <property type="match status" value="1"/>
</dbReference>
<accession>A0ABT9Z596</accession>
<evidence type="ECO:0000256" key="1">
    <source>
        <dbReference type="ARBA" id="ARBA00009369"/>
    </source>
</evidence>
<comment type="similarity">
    <text evidence="1">Belongs to the MreC family.</text>
</comment>
<dbReference type="InterPro" id="IPR055342">
    <property type="entry name" value="MreC_beta-barrel_core"/>
</dbReference>
<keyword evidence="9" id="KW-1185">Reference proteome</keyword>
<feature type="transmembrane region" description="Helical" evidence="6">
    <location>
        <begin position="7"/>
        <end position="26"/>
    </location>
</feature>
<keyword evidence="3" id="KW-0133">Cell shape</keyword>
<feature type="coiled-coil region" evidence="5">
    <location>
        <begin position="47"/>
        <end position="84"/>
    </location>
</feature>
<reference evidence="8 9" key="1">
    <citation type="submission" date="2023-07" db="EMBL/GenBank/DDBJ databases">
        <title>Genomic Encyclopedia of Type Strains, Phase IV (KMG-IV): sequencing the most valuable type-strain genomes for metagenomic binning, comparative biology and taxonomic classification.</title>
        <authorList>
            <person name="Goeker M."/>
        </authorList>
    </citation>
    <scope>NUCLEOTIDE SEQUENCE [LARGE SCALE GENOMIC DNA]</scope>
    <source>
        <strain evidence="8 9">DSM 17723</strain>
    </source>
</reference>
<dbReference type="PIRSF" id="PIRSF038471">
    <property type="entry name" value="MreC"/>
    <property type="match status" value="1"/>
</dbReference>
<evidence type="ECO:0000256" key="4">
    <source>
        <dbReference type="ARBA" id="ARBA00032089"/>
    </source>
</evidence>
<evidence type="ECO:0000256" key="5">
    <source>
        <dbReference type="SAM" id="Coils"/>
    </source>
</evidence>
<keyword evidence="6" id="KW-0812">Transmembrane</keyword>
<proteinExistence type="inferred from homology"/>
<dbReference type="Pfam" id="PF04085">
    <property type="entry name" value="MreC"/>
    <property type="match status" value="1"/>
</dbReference>
<dbReference type="RefSeq" id="WP_174879481.1">
    <property type="nucleotide sequence ID" value="NZ_CADEPK010000027.1"/>
</dbReference>
<dbReference type="InterPro" id="IPR042177">
    <property type="entry name" value="Cell/Rod_1"/>
</dbReference>
<name>A0ABT9Z596_9BACI</name>
<dbReference type="NCBIfam" id="TIGR00219">
    <property type="entry name" value="mreC"/>
    <property type="match status" value="1"/>
</dbReference>
<dbReference type="InterPro" id="IPR042175">
    <property type="entry name" value="Cell/Rod_MreC_2"/>
</dbReference>
<dbReference type="InterPro" id="IPR007221">
    <property type="entry name" value="MreC"/>
</dbReference>
<evidence type="ECO:0000256" key="2">
    <source>
        <dbReference type="ARBA" id="ARBA00013855"/>
    </source>
</evidence>
<protein>
    <recommendedName>
        <fullName evidence="2">Cell shape-determining protein MreC</fullName>
    </recommendedName>
    <alternativeName>
        <fullName evidence="4">Cell shape protein MreC</fullName>
    </alternativeName>
</protein>
<evidence type="ECO:0000313" key="9">
    <source>
        <dbReference type="Proteomes" id="UP001232245"/>
    </source>
</evidence>
<feature type="domain" description="Rod shape-determining protein MreC beta-barrel core" evidence="7">
    <location>
        <begin position="109"/>
        <end position="257"/>
    </location>
</feature>
<dbReference type="PANTHER" id="PTHR34138">
    <property type="entry name" value="CELL SHAPE-DETERMINING PROTEIN MREC"/>
    <property type="match status" value="1"/>
</dbReference>
<dbReference type="PANTHER" id="PTHR34138:SF1">
    <property type="entry name" value="CELL SHAPE-DETERMINING PROTEIN MREC"/>
    <property type="match status" value="1"/>
</dbReference>
<keyword evidence="6" id="KW-1133">Transmembrane helix</keyword>
<keyword evidence="6" id="KW-0472">Membrane</keyword>